<dbReference type="EMBL" id="BAABKB010000039">
    <property type="protein sequence ID" value="GAA5032500.1"/>
    <property type="molecule type" value="Genomic_DNA"/>
</dbReference>
<sequence>MGAGGEGDQLPKPSARRDKDLGAGLGLLQAEAEVDTVGPRMAAPAHVRSRRPRDPGAGWPA</sequence>
<feature type="region of interest" description="Disordered" evidence="1">
    <location>
        <begin position="36"/>
        <end position="61"/>
    </location>
</feature>
<proteinExistence type="predicted"/>
<evidence type="ECO:0000313" key="3">
    <source>
        <dbReference type="Proteomes" id="UP001501759"/>
    </source>
</evidence>
<comment type="caution">
    <text evidence="2">The sequence shown here is derived from an EMBL/GenBank/DDBJ whole genome shotgun (WGS) entry which is preliminary data.</text>
</comment>
<gene>
    <name evidence="2" type="ORF">GCM10023335_75090</name>
</gene>
<evidence type="ECO:0000256" key="1">
    <source>
        <dbReference type="SAM" id="MobiDB-lite"/>
    </source>
</evidence>
<keyword evidence="3" id="KW-1185">Reference proteome</keyword>
<organism evidence="2 3">
    <name type="scientific">Streptomyces siamensis</name>
    <dbReference type="NCBI Taxonomy" id="1274986"/>
    <lineage>
        <taxon>Bacteria</taxon>
        <taxon>Bacillati</taxon>
        <taxon>Actinomycetota</taxon>
        <taxon>Actinomycetes</taxon>
        <taxon>Kitasatosporales</taxon>
        <taxon>Streptomycetaceae</taxon>
        <taxon>Streptomyces</taxon>
    </lineage>
</organism>
<reference evidence="3" key="1">
    <citation type="journal article" date="2019" name="Int. J. Syst. Evol. Microbiol.">
        <title>The Global Catalogue of Microorganisms (GCM) 10K type strain sequencing project: providing services to taxonomists for standard genome sequencing and annotation.</title>
        <authorList>
            <consortium name="The Broad Institute Genomics Platform"/>
            <consortium name="The Broad Institute Genome Sequencing Center for Infectious Disease"/>
            <person name="Wu L."/>
            <person name="Ma J."/>
        </authorList>
    </citation>
    <scope>NUCLEOTIDE SEQUENCE [LARGE SCALE GENOMIC DNA]</scope>
    <source>
        <strain evidence="3">JCM 18409</strain>
    </source>
</reference>
<dbReference type="Proteomes" id="UP001501759">
    <property type="component" value="Unassembled WGS sequence"/>
</dbReference>
<protein>
    <submittedName>
        <fullName evidence="2">Uncharacterized protein</fullName>
    </submittedName>
</protein>
<evidence type="ECO:0000313" key="2">
    <source>
        <dbReference type="EMBL" id="GAA5032500.1"/>
    </source>
</evidence>
<name>A0ABP9JHP7_9ACTN</name>
<accession>A0ABP9JHP7</accession>
<feature type="region of interest" description="Disordered" evidence="1">
    <location>
        <begin position="1"/>
        <end position="24"/>
    </location>
</feature>